<dbReference type="PANTHER" id="PTHR30055:SF151">
    <property type="entry name" value="TRANSCRIPTIONAL REGULATORY PROTEIN"/>
    <property type="match status" value="1"/>
</dbReference>
<dbReference type="Pfam" id="PF17935">
    <property type="entry name" value="TetR_C_27"/>
    <property type="match status" value="1"/>
</dbReference>
<protein>
    <submittedName>
        <fullName evidence="6">TetR family transcriptional regulator</fullName>
    </submittedName>
</protein>
<proteinExistence type="predicted"/>
<dbReference type="Gene3D" id="1.10.357.10">
    <property type="entry name" value="Tetracycline Repressor, domain 2"/>
    <property type="match status" value="1"/>
</dbReference>
<evidence type="ECO:0000256" key="1">
    <source>
        <dbReference type="ARBA" id="ARBA00023015"/>
    </source>
</evidence>
<keyword evidence="3" id="KW-0804">Transcription</keyword>
<dbReference type="PRINTS" id="PR00455">
    <property type="entry name" value="HTHTETR"/>
</dbReference>
<evidence type="ECO:0000313" key="6">
    <source>
        <dbReference type="EMBL" id="MDO9707964.1"/>
    </source>
</evidence>
<dbReference type="PANTHER" id="PTHR30055">
    <property type="entry name" value="HTH-TYPE TRANSCRIPTIONAL REGULATOR RUTR"/>
    <property type="match status" value="1"/>
</dbReference>
<dbReference type="EMBL" id="JAUTWS010000004">
    <property type="protein sequence ID" value="MDO9707964.1"/>
    <property type="molecule type" value="Genomic_DNA"/>
</dbReference>
<dbReference type="Proteomes" id="UP001243009">
    <property type="component" value="Unassembled WGS sequence"/>
</dbReference>
<evidence type="ECO:0000256" key="2">
    <source>
        <dbReference type="ARBA" id="ARBA00023125"/>
    </source>
</evidence>
<keyword evidence="2 4" id="KW-0238">DNA-binding</keyword>
<feature type="domain" description="HTH tetR-type" evidence="5">
    <location>
        <begin position="15"/>
        <end position="75"/>
    </location>
</feature>
<dbReference type="RefSeq" id="WP_305102823.1">
    <property type="nucleotide sequence ID" value="NZ_JAUTWS010000004.1"/>
</dbReference>
<feature type="DNA-binding region" description="H-T-H motif" evidence="4">
    <location>
        <begin position="38"/>
        <end position="57"/>
    </location>
</feature>
<name>A0ABT9DVP8_9PROT</name>
<reference evidence="6 7" key="1">
    <citation type="submission" date="2023-08" db="EMBL/GenBank/DDBJ databases">
        <title>The draft genome sequence of Paracraurococcus sp. LOR1-02.</title>
        <authorList>
            <person name="Kingkaew E."/>
            <person name="Tanasupawat S."/>
        </authorList>
    </citation>
    <scope>NUCLEOTIDE SEQUENCE [LARGE SCALE GENOMIC DNA]</scope>
    <source>
        <strain evidence="6 7">LOR1-02</strain>
    </source>
</reference>
<keyword evidence="7" id="KW-1185">Reference proteome</keyword>
<dbReference type="SUPFAM" id="SSF48498">
    <property type="entry name" value="Tetracyclin repressor-like, C-terminal domain"/>
    <property type="match status" value="1"/>
</dbReference>
<comment type="caution">
    <text evidence="6">The sequence shown here is derived from an EMBL/GenBank/DDBJ whole genome shotgun (WGS) entry which is preliminary data.</text>
</comment>
<evidence type="ECO:0000256" key="3">
    <source>
        <dbReference type="ARBA" id="ARBA00023163"/>
    </source>
</evidence>
<accession>A0ABT9DVP8</accession>
<gene>
    <name evidence="6" type="ORF">Q7A36_06390</name>
</gene>
<dbReference type="InterPro" id="IPR009057">
    <property type="entry name" value="Homeodomain-like_sf"/>
</dbReference>
<dbReference type="InterPro" id="IPR001647">
    <property type="entry name" value="HTH_TetR"/>
</dbReference>
<evidence type="ECO:0000256" key="4">
    <source>
        <dbReference type="PROSITE-ProRule" id="PRU00335"/>
    </source>
</evidence>
<dbReference type="PROSITE" id="PS50977">
    <property type="entry name" value="HTH_TETR_2"/>
    <property type="match status" value="1"/>
</dbReference>
<organism evidence="6 7">
    <name type="scientific">Paracraurococcus lichenis</name>
    <dbReference type="NCBI Taxonomy" id="3064888"/>
    <lineage>
        <taxon>Bacteria</taxon>
        <taxon>Pseudomonadati</taxon>
        <taxon>Pseudomonadota</taxon>
        <taxon>Alphaproteobacteria</taxon>
        <taxon>Acetobacterales</taxon>
        <taxon>Roseomonadaceae</taxon>
        <taxon>Paracraurococcus</taxon>
    </lineage>
</organism>
<evidence type="ECO:0000259" key="5">
    <source>
        <dbReference type="PROSITE" id="PS50977"/>
    </source>
</evidence>
<dbReference type="Pfam" id="PF00440">
    <property type="entry name" value="TetR_N"/>
    <property type="match status" value="1"/>
</dbReference>
<evidence type="ECO:0000313" key="7">
    <source>
        <dbReference type="Proteomes" id="UP001243009"/>
    </source>
</evidence>
<dbReference type="InterPro" id="IPR036271">
    <property type="entry name" value="Tet_transcr_reg_TetR-rel_C_sf"/>
</dbReference>
<dbReference type="InterPro" id="IPR050109">
    <property type="entry name" value="HTH-type_TetR-like_transc_reg"/>
</dbReference>
<sequence>MATQTLADSPSTRAEATRARIEETAERLFRSMGYQKTAVADIARELGMSPANVYRFFPSKSAINEAIAQRSLGAILAELEAIARGEGSAAERLRRMFSRMFESKIEVFFAERRLHDMVTAAMDEHWNVVERHIAGVHAAICHVVSDGMRAGEFALGDPVKTSHIILHTMVPWNHPALVESCIARKGQTVEELRAQVADMTEFVLRALRP</sequence>
<dbReference type="SUPFAM" id="SSF46689">
    <property type="entry name" value="Homeodomain-like"/>
    <property type="match status" value="1"/>
</dbReference>
<keyword evidence="1" id="KW-0805">Transcription regulation</keyword>
<dbReference type="InterPro" id="IPR041478">
    <property type="entry name" value="TetR_C_27"/>
</dbReference>